<comment type="caution">
    <text evidence="2">The sequence shown here is derived from an EMBL/GenBank/DDBJ whole genome shotgun (WGS) entry which is preliminary data.</text>
</comment>
<keyword evidence="3" id="KW-1185">Reference proteome</keyword>
<dbReference type="Proteomes" id="UP001391051">
    <property type="component" value="Unassembled WGS sequence"/>
</dbReference>
<sequence length="258" mass="29936">MSIYYMCARYMSPDGEKYGNGSPIIQVIDHDIGDMNGWHNDIRYMTNREWCYHAECDLIIFALFYGDVVVTPQDESEYDYEETTDEDDGSDTDMSSVELIKLQKKMPELDEVTDWPEVLEKMESANWGFGMEDLEKHWKYVIVPRLRAIREAHESQVGDSKIRLYGCYDYNALAALAATCHRRNVDPVDHPHGYGRPLPTVQELYLERVCQEFGGKSAEHIQEEERALKRGRVLKRKRDRVGEEGRKNLDGDSIMGHE</sequence>
<dbReference type="EMBL" id="JAQQWE010000008">
    <property type="protein sequence ID" value="KAK7943675.1"/>
    <property type="molecule type" value="Genomic_DNA"/>
</dbReference>
<evidence type="ECO:0000313" key="3">
    <source>
        <dbReference type="Proteomes" id="UP001391051"/>
    </source>
</evidence>
<feature type="compositionally biased region" description="Basic and acidic residues" evidence="1">
    <location>
        <begin position="240"/>
        <end position="258"/>
    </location>
</feature>
<protein>
    <submittedName>
        <fullName evidence="2">Uncharacterized protein</fullName>
    </submittedName>
</protein>
<name>A0ABR1Q101_9PEZI</name>
<dbReference type="GeneID" id="92082072"/>
<reference evidence="2 3" key="1">
    <citation type="submission" date="2023-01" db="EMBL/GenBank/DDBJ databases">
        <title>Analysis of 21 Apiospora genomes using comparative genomics revels a genus with tremendous synthesis potential of carbohydrate active enzymes and secondary metabolites.</title>
        <authorList>
            <person name="Sorensen T."/>
        </authorList>
    </citation>
    <scope>NUCLEOTIDE SEQUENCE [LARGE SCALE GENOMIC DNA]</scope>
    <source>
        <strain evidence="2 3">CBS 24483</strain>
    </source>
</reference>
<evidence type="ECO:0000256" key="1">
    <source>
        <dbReference type="SAM" id="MobiDB-lite"/>
    </source>
</evidence>
<dbReference type="RefSeq" id="XP_066695706.1">
    <property type="nucleotide sequence ID" value="XM_066849010.1"/>
</dbReference>
<proteinExistence type="predicted"/>
<accession>A0ABR1Q101</accession>
<organism evidence="2 3">
    <name type="scientific">Apiospora aurea</name>
    <dbReference type="NCBI Taxonomy" id="335848"/>
    <lineage>
        <taxon>Eukaryota</taxon>
        <taxon>Fungi</taxon>
        <taxon>Dikarya</taxon>
        <taxon>Ascomycota</taxon>
        <taxon>Pezizomycotina</taxon>
        <taxon>Sordariomycetes</taxon>
        <taxon>Xylariomycetidae</taxon>
        <taxon>Amphisphaeriales</taxon>
        <taxon>Apiosporaceae</taxon>
        <taxon>Apiospora</taxon>
    </lineage>
</organism>
<evidence type="ECO:0000313" key="2">
    <source>
        <dbReference type="EMBL" id="KAK7943675.1"/>
    </source>
</evidence>
<feature type="region of interest" description="Disordered" evidence="1">
    <location>
        <begin position="236"/>
        <end position="258"/>
    </location>
</feature>
<gene>
    <name evidence="2" type="ORF">PG986_012788</name>
</gene>